<dbReference type="InterPro" id="IPR005337">
    <property type="entry name" value="RapZ-like"/>
</dbReference>
<dbReference type="PANTHER" id="PTHR30448:SF0">
    <property type="entry name" value="RNASE ADAPTER PROTEIN RAPZ"/>
    <property type="match status" value="1"/>
</dbReference>
<dbReference type="Pfam" id="PF22740">
    <property type="entry name" value="PapZ_C"/>
    <property type="match status" value="1"/>
</dbReference>
<dbReference type="PANTHER" id="PTHR30448">
    <property type="entry name" value="RNASE ADAPTER PROTEIN RAPZ"/>
    <property type="match status" value="1"/>
</dbReference>
<accession>A0A6G4UB81</accession>
<feature type="domain" description="RapZ C-terminal" evidence="1">
    <location>
        <begin position="104"/>
        <end position="224"/>
    </location>
</feature>
<dbReference type="AlphaFoldDB" id="A0A6G4UB81"/>
<comment type="caution">
    <text evidence="2">The sequence shown here is derived from an EMBL/GenBank/DDBJ whole genome shotgun (WGS) entry which is preliminary data.</text>
</comment>
<gene>
    <name evidence="2" type="ORF">G5C51_31710</name>
</gene>
<evidence type="ECO:0000259" key="1">
    <source>
        <dbReference type="Pfam" id="PF22740"/>
    </source>
</evidence>
<organism evidence="2 3">
    <name type="scientific">Streptomyces coryli</name>
    <dbReference type="NCBI Taxonomy" id="1128680"/>
    <lineage>
        <taxon>Bacteria</taxon>
        <taxon>Bacillati</taxon>
        <taxon>Actinomycetota</taxon>
        <taxon>Actinomycetes</taxon>
        <taxon>Kitasatosporales</taxon>
        <taxon>Streptomycetaceae</taxon>
        <taxon>Streptomyces</taxon>
    </lineage>
</organism>
<name>A0A6G4UB81_9ACTN</name>
<proteinExistence type="predicted"/>
<sequence length="231" mass="25304">MINLQRRADTLLVKTSTRAAYDELLNAADLAAEYGHEDELAAAKRALAEYGDEPSRVTREELLDYHQHKAATLRTLLNDYAGHDLEEALAEAEAQLAALALEAEVRIVSFGYGHHDDAVPADVDDAHLVLDLRPFRDPCVHPDLVQRTGRDEPVHRLVLGTDGIVPLLDATAAAVRAFRADPSAAPVTVAVGGVRGRHRSVAFAISLGTWLRDDFRVAVEHTDIDREILAR</sequence>
<reference evidence="2 3" key="1">
    <citation type="submission" date="2020-02" db="EMBL/GenBank/DDBJ databases">
        <title>Whole-genome analyses of novel actinobacteria.</title>
        <authorList>
            <person name="Sahin N."/>
        </authorList>
    </citation>
    <scope>NUCLEOTIDE SEQUENCE [LARGE SCALE GENOMIC DNA]</scope>
    <source>
        <strain evidence="2 3">A7024</strain>
    </source>
</reference>
<keyword evidence="3" id="KW-1185">Reference proteome</keyword>
<dbReference type="GO" id="GO:0005524">
    <property type="term" value="F:ATP binding"/>
    <property type="evidence" value="ECO:0007669"/>
    <property type="project" value="InterPro"/>
</dbReference>
<protein>
    <recommendedName>
        <fullName evidence="1">RapZ C-terminal domain-containing protein</fullName>
    </recommendedName>
</protein>
<dbReference type="InterPro" id="IPR053931">
    <property type="entry name" value="RapZ_C"/>
</dbReference>
<evidence type="ECO:0000313" key="3">
    <source>
        <dbReference type="Proteomes" id="UP000481583"/>
    </source>
</evidence>
<dbReference type="EMBL" id="JAAKZV010000205">
    <property type="protein sequence ID" value="NGN68451.1"/>
    <property type="molecule type" value="Genomic_DNA"/>
</dbReference>
<evidence type="ECO:0000313" key="2">
    <source>
        <dbReference type="EMBL" id="NGN68451.1"/>
    </source>
</evidence>
<dbReference type="Proteomes" id="UP000481583">
    <property type="component" value="Unassembled WGS sequence"/>
</dbReference>